<dbReference type="PROSITE" id="PS51318">
    <property type="entry name" value="TAT"/>
    <property type="match status" value="1"/>
</dbReference>
<dbReference type="Proteomes" id="UP000199013">
    <property type="component" value="Unassembled WGS sequence"/>
</dbReference>
<dbReference type="PROSITE" id="PS51257">
    <property type="entry name" value="PROKAR_LIPOPROTEIN"/>
    <property type="match status" value="1"/>
</dbReference>
<accession>A0A1C3PG55</accession>
<dbReference type="InterPro" id="IPR000914">
    <property type="entry name" value="SBP_5_dom"/>
</dbReference>
<dbReference type="InterPro" id="IPR039424">
    <property type="entry name" value="SBP_5"/>
</dbReference>
<dbReference type="GO" id="GO:0042597">
    <property type="term" value="C:periplasmic space"/>
    <property type="evidence" value="ECO:0007669"/>
    <property type="project" value="UniProtKB-ARBA"/>
</dbReference>
<dbReference type="InterPro" id="IPR006311">
    <property type="entry name" value="TAT_signal"/>
</dbReference>
<evidence type="ECO:0000259" key="3">
    <source>
        <dbReference type="Pfam" id="PF00496"/>
    </source>
</evidence>
<gene>
    <name evidence="4" type="ORF">FDG2_6045</name>
</gene>
<evidence type="ECO:0000256" key="2">
    <source>
        <dbReference type="SAM" id="SignalP"/>
    </source>
</evidence>
<keyword evidence="2" id="KW-0732">Signal</keyword>
<protein>
    <submittedName>
        <fullName evidence="4">Solute-binding protein</fullName>
    </submittedName>
</protein>
<dbReference type="PANTHER" id="PTHR30290">
    <property type="entry name" value="PERIPLASMIC BINDING COMPONENT OF ABC TRANSPORTER"/>
    <property type="match status" value="1"/>
</dbReference>
<organism evidence="4 5">
    <name type="scientific">Candidatus Protofrankia californiensis</name>
    <dbReference type="NCBI Taxonomy" id="1839754"/>
    <lineage>
        <taxon>Bacteria</taxon>
        <taxon>Bacillati</taxon>
        <taxon>Actinomycetota</taxon>
        <taxon>Actinomycetes</taxon>
        <taxon>Frankiales</taxon>
        <taxon>Frankiaceae</taxon>
        <taxon>Protofrankia</taxon>
    </lineage>
</organism>
<feature type="region of interest" description="Disordered" evidence="1">
    <location>
        <begin position="29"/>
        <end position="49"/>
    </location>
</feature>
<dbReference type="GO" id="GO:1904680">
    <property type="term" value="F:peptide transmembrane transporter activity"/>
    <property type="evidence" value="ECO:0007669"/>
    <property type="project" value="TreeGrafter"/>
</dbReference>
<dbReference type="EMBL" id="FLUV01002492">
    <property type="protein sequence ID" value="SBW28822.1"/>
    <property type="molecule type" value="Genomic_DNA"/>
</dbReference>
<keyword evidence="5" id="KW-1185">Reference proteome</keyword>
<dbReference type="PIRSF" id="PIRSF002741">
    <property type="entry name" value="MppA"/>
    <property type="match status" value="1"/>
</dbReference>
<dbReference type="PANTHER" id="PTHR30290:SF65">
    <property type="entry name" value="MONOACYL PHOSPHATIDYLINOSITOL TETRAMANNOSIDE-BINDING PROTEIN LPQW-RELATED"/>
    <property type="match status" value="1"/>
</dbReference>
<dbReference type="Gene3D" id="3.10.105.10">
    <property type="entry name" value="Dipeptide-binding Protein, Domain 3"/>
    <property type="match status" value="1"/>
</dbReference>
<dbReference type="AlphaFoldDB" id="A0A1C3PG55"/>
<sequence length="525" mass="55496">MRHALDRRSLLRSGAAFALLGGVALVGCSSEDEQSSPAPATTPTPRRGGTLRAAFVGGGAAETLNFLKGPTPLDYVRARCAHGALGILDPAAEDGVRYEVLEGIDAADDLSVYTLRVRSGATFTDGSPLTAHDVLYSLNAPTTLGALPFLKPPAQNFDLAAARVTDDRTLELPTRAPIADGRLILCQSTLVFKDGTTAFTAGMPTCGPFRLTAFEAGQGSTFVRNDDYVGVAAGGGPYLDGLELRTIADSTARANALTGGQIDFAGDLGPVAARTLESNGRLRVVTSELPYATLLSFAMNLSFEPFADVRVRQAFKFAVDRQAILDTVLFGRGHLGNDLPGLGFTDYADELEQRPYDPNRARALLRDAGAEGLEVSLTTAPEISGMAETATLFVEQLKEVGVSAKLDQRPTGQLFSDFAAYVQLPFAASYSPPVPPLSSYASTRAGGAPSAFGFNRPDVDELVVKARSATSADERRAAAVEAQRIQWEEGNQIIPVFIPSINGQAPSVQGIVDDPFTNFSQAYLG</sequence>
<name>A0A1C3PG55_9ACTN</name>
<dbReference type="Gene3D" id="3.40.190.10">
    <property type="entry name" value="Periplasmic binding protein-like II"/>
    <property type="match status" value="1"/>
</dbReference>
<evidence type="ECO:0000313" key="4">
    <source>
        <dbReference type="EMBL" id="SBW28822.1"/>
    </source>
</evidence>
<dbReference type="GO" id="GO:0043190">
    <property type="term" value="C:ATP-binding cassette (ABC) transporter complex"/>
    <property type="evidence" value="ECO:0007669"/>
    <property type="project" value="InterPro"/>
</dbReference>
<feature type="compositionally biased region" description="Low complexity" evidence="1">
    <location>
        <begin position="37"/>
        <end position="49"/>
    </location>
</feature>
<dbReference type="GO" id="GO:0015833">
    <property type="term" value="P:peptide transport"/>
    <property type="evidence" value="ECO:0007669"/>
    <property type="project" value="TreeGrafter"/>
</dbReference>
<feature type="chain" id="PRO_5039694618" evidence="2">
    <location>
        <begin position="19"/>
        <end position="525"/>
    </location>
</feature>
<dbReference type="InterPro" id="IPR030678">
    <property type="entry name" value="Peptide/Ni-bd"/>
</dbReference>
<proteinExistence type="predicted"/>
<dbReference type="Pfam" id="PF00496">
    <property type="entry name" value="SBP_bac_5"/>
    <property type="match status" value="1"/>
</dbReference>
<evidence type="ECO:0000256" key="1">
    <source>
        <dbReference type="SAM" id="MobiDB-lite"/>
    </source>
</evidence>
<feature type="signal peptide" evidence="2">
    <location>
        <begin position="1"/>
        <end position="18"/>
    </location>
</feature>
<evidence type="ECO:0000313" key="5">
    <source>
        <dbReference type="Proteomes" id="UP000199013"/>
    </source>
</evidence>
<dbReference type="SUPFAM" id="SSF53850">
    <property type="entry name" value="Periplasmic binding protein-like II"/>
    <property type="match status" value="1"/>
</dbReference>
<reference evidence="5" key="1">
    <citation type="submission" date="2016-02" db="EMBL/GenBank/DDBJ databases">
        <authorList>
            <person name="Wibberg D."/>
        </authorList>
    </citation>
    <scope>NUCLEOTIDE SEQUENCE [LARGE SCALE GENOMIC DNA]</scope>
</reference>
<dbReference type="CDD" id="cd08503">
    <property type="entry name" value="PBP2_NikA_DppA_OppA_like_17"/>
    <property type="match status" value="1"/>
</dbReference>
<feature type="domain" description="Solute-binding protein family 5" evidence="3">
    <location>
        <begin position="101"/>
        <end position="444"/>
    </location>
</feature>